<organism evidence="3 4">
    <name type="scientific">Cronobacter muytjensii</name>
    <dbReference type="NCBI Taxonomy" id="413501"/>
    <lineage>
        <taxon>Bacteria</taxon>
        <taxon>Pseudomonadati</taxon>
        <taxon>Pseudomonadota</taxon>
        <taxon>Gammaproteobacteria</taxon>
        <taxon>Enterobacterales</taxon>
        <taxon>Enterobacteriaceae</taxon>
        <taxon>Cronobacter</taxon>
    </lineage>
</organism>
<keyword evidence="5" id="KW-1185">Reference proteome</keyword>
<dbReference type="AlphaFoldDB" id="A0A2T7ASH0"/>
<reference evidence="2 5" key="2">
    <citation type="submission" date="2019-08" db="EMBL/GenBank/DDBJ databases">
        <title>Prevalence, distribution, and phylogeny of type two toxin-antitoxin genes possessed by Cronobacter species where C. sakazakii homologs follow sequence type lineages.</title>
        <authorList>
            <person name="Finkelstein S."/>
            <person name="Negrete F."/>
            <person name="Jang H."/>
            <person name="Gopinath G.R."/>
            <person name="Tall B.D."/>
        </authorList>
    </citation>
    <scope>NUCLEOTIDE SEQUENCE [LARGE SCALE GENOMIC DNA]</scope>
    <source>
        <strain evidence="2 5">MOD1_GK1257</strain>
    </source>
</reference>
<dbReference type="EMBL" id="MSAE01000022">
    <property type="protein sequence ID" value="PUX13862.1"/>
    <property type="molecule type" value="Genomic_DNA"/>
</dbReference>
<gene>
    <name evidence="3" type="ORF">AUN14_11825</name>
    <name evidence="2" type="ORF">FZI19_07120</name>
</gene>
<dbReference type="OrthoDB" id="6563889at2"/>
<evidence type="ECO:0000313" key="3">
    <source>
        <dbReference type="EMBL" id="PUX13862.1"/>
    </source>
</evidence>
<dbReference type="Proteomes" id="UP000469927">
    <property type="component" value="Unassembled WGS sequence"/>
</dbReference>
<dbReference type="Proteomes" id="UP000244378">
    <property type="component" value="Unassembled WGS sequence"/>
</dbReference>
<evidence type="ECO:0000313" key="4">
    <source>
        <dbReference type="Proteomes" id="UP000244378"/>
    </source>
</evidence>
<keyword evidence="1" id="KW-0732">Signal</keyword>
<reference evidence="3 4" key="1">
    <citation type="submission" date="2016-12" db="EMBL/GenBank/DDBJ databases">
        <title>Analysis of the Molecular Diversity Among Cronobacter Species Isolated from Filth Flies Using a Pan Genomic DNA Microarray.</title>
        <authorList>
            <person name="Pava-Ripoll M."/>
            <person name="Tall B."/>
            <person name="Farber J."/>
            <person name="Fanning S."/>
            <person name="Lehner A."/>
            <person name="Stephan R."/>
            <person name="Pagotto F."/>
            <person name="Iverson C."/>
            <person name="Ziobro G."/>
            <person name="Miller A."/>
            <person name="Pearson R."/>
            <person name="Yan Q."/>
            <person name="Kim M."/>
            <person name="Jeong S."/>
            <person name="Park J."/>
            <person name="Jun S."/>
            <person name="Choi H."/>
            <person name="Chung T."/>
            <person name="Yoo Y."/>
            <person name="Park E."/>
            <person name="Hwang S."/>
            <person name="Lee B."/>
            <person name="Sathyamoorthy V."/>
            <person name="Carter L."/>
            <person name="Mammel M."/>
            <person name="Jackson S."/>
            <person name="Kothary M."/>
            <person name="Patel I."/>
            <person name="Grim C."/>
            <person name="Gopinath G."/>
            <person name="Gangiredla J."/>
            <person name="Chase H."/>
        </authorList>
    </citation>
    <scope>NUCLEOTIDE SEQUENCE [LARGE SCALE GENOMIC DNA]</scope>
    <source>
        <strain evidence="3 4">MOD1-Md1s</strain>
    </source>
</reference>
<protein>
    <submittedName>
        <fullName evidence="3">Amino acid-binding protein</fullName>
    </submittedName>
</protein>
<feature type="signal peptide" evidence="1">
    <location>
        <begin position="1"/>
        <end position="23"/>
    </location>
</feature>
<sequence>MNSNATRWLAGMIALALSQAVNAHGIDRDLAAPVQKLTPHGANAVPGPLNWDEKSDLKGFEAGVFTWHADGASTVAKNGPSVAAK</sequence>
<dbReference type="EMBL" id="WAGD01000017">
    <property type="protein sequence ID" value="KAB0882960.1"/>
    <property type="molecule type" value="Genomic_DNA"/>
</dbReference>
<name>A0A2T7ASH0_9ENTR</name>
<evidence type="ECO:0000313" key="5">
    <source>
        <dbReference type="Proteomes" id="UP000469927"/>
    </source>
</evidence>
<dbReference type="RefSeq" id="WP_075193301.1">
    <property type="nucleotide sequence ID" value="NZ_JADKNN010000022.1"/>
</dbReference>
<feature type="chain" id="PRO_5015419716" evidence="1">
    <location>
        <begin position="24"/>
        <end position="85"/>
    </location>
</feature>
<accession>A0A2T7ASH0</accession>
<proteinExistence type="predicted"/>
<evidence type="ECO:0000256" key="1">
    <source>
        <dbReference type="SAM" id="SignalP"/>
    </source>
</evidence>
<comment type="caution">
    <text evidence="3">The sequence shown here is derived from an EMBL/GenBank/DDBJ whole genome shotgun (WGS) entry which is preliminary data.</text>
</comment>
<evidence type="ECO:0000313" key="2">
    <source>
        <dbReference type="EMBL" id="KAB0882960.1"/>
    </source>
</evidence>